<name>A0ABU0UZ16_ACIBI</name>
<proteinExistence type="predicted"/>
<dbReference type="Proteomes" id="UP001233360">
    <property type="component" value="Unassembled WGS sequence"/>
</dbReference>
<accession>A0ABU0UZ16</accession>
<dbReference type="EMBL" id="JAUTBK010000002">
    <property type="protein sequence ID" value="MDQ1209781.1"/>
    <property type="molecule type" value="Genomic_DNA"/>
</dbReference>
<evidence type="ECO:0000313" key="1">
    <source>
        <dbReference type="EMBL" id="MDQ1209781.1"/>
    </source>
</evidence>
<organism evidence="1 2">
    <name type="scientific">Acinetobacter baylyi</name>
    <dbReference type="NCBI Taxonomy" id="202950"/>
    <lineage>
        <taxon>Bacteria</taxon>
        <taxon>Pseudomonadati</taxon>
        <taxon>Pseudomonadota</taxon>
        <taxon>Gammaproteobacteria</taxon>
        <taxon>Moraxellales</taxon>
        <taxon>Moraxellaceae</taxon>
        <taxon>Acinetobacter</taxon>
    </lineage>
</organism>
<reference evidence="1 2" key="1">
    <citation type="submission" date="2023-07" db="EMBL/GenBank/DDBJ databases">
        <title>Functional and genomic diversity of the sorghum phyllosphere microbiome.</title>
        <authorList>
            <person name="Shade A."/>
        </authorList>
    </citation>
    <scope>NUCLEOTIDE SEQUENCE [LARGE SCALE GENOMIC DNA]</scope>
    <source>
        <strain evidence="1 2">SORGH_AS_0887</strain>
    </source>
</reference>
<evidence type="ECO:0008006" key="3">
    <source>
        <dbReference type="Google" id="ProtNLM"/>
    </source>
</evidence>
<protein>
    <recommendedName>
        <fullName evidence="3">PIN domain-containing protein</fullName>
    </recommendedName>
</protein>
<comment type="caution">
    <text evidence="1">The sequence shown here is derived from an EMBL/GenBank/DDBJ whole genome shotgun (WGS) entry which is preliminary data.</text>
</comment>
<sequence length="378" mass="44817">MGAGSEGESMFKKKVLELVDNFVLNKKKINLLINNKIIIYRSITRKIPHIYFDWNAIQDLKQEIFEKTNVDESAKKKWRKFNDIKKMYKMPLSEAHCKDLGKTIDQKWVDIDLEFLQENFIDGSWIFTVYNHLGKNLRTQSDYLFLSNELKKYYKLNPELKSFYECFKNRDTIPKQDLSIIHTPVKINLDKLKDSHILKDYLIENEGYLDGLVLEKFINDWVDNSRNKDYIKKIRLCLADLQLDSNAVYQNYENKEQWMDFFSGFIRFITIDLDLSDLSKHKEFINSFFKISKVNKTDIGTRIFIVFSLLDLTPTYGDKYKRKNHPSNTEADMLHVMAAWKSSYFVTKDARLKNKIHAINQLLDLNINVITLDDFFNL</sequence>
<keyword evidence="2" id="KW-1185">Reference proteome</keyword>
<dbReference type="RefSeq" id="WP_307004276.1">
    <property type="nucleotide sequence ID" value="NZ_JAUTBK010000002.1"/>
</dbReference>
<gene>
    <name evidence="1" type="ORF">QE380_002704</name>
</gene>
<evidence type="ECO:0000313" key="2">
    <source>
        <dbReference type="Proteomes" id="UP001233360"/>
    </source>
</evidence>